<dbReference type="STRING" id="1798705.A2563_03445"/>
<gene>
    <name evidence="6" type="primary">rpsQ</name>
    <name evidence="7" type="ORF">A2563_03445</name>
</gene>
<protein>
    <recommendedName>
        <fullName evidence="6">Small ribosomal subunit protein uS17</fullName>
    </recommendedName>
</protein>
<comment type="caution">
    <text evidence="7">The sequence shown here is derived from an EMBL/GenBank/DDBJ whole genome shotgun (WGS) entry which is preliminary data.</text>
</comment>
<dbReference type="NCBIfam" id="TIGR03635">
    <property type="entry name" value="uS17_bact"/>
    <property type="match status" value="1"/>
</dbReference>
<keyword evidence="2 6" id="KW-0699">rRNA-binding</keyword>
<organism evidence="7 8">
    <name type="scientific">Candidatus Magasanikbacteria bacterium RIFOXYD1_FULL_40_23</name>
    <dbReference type="NCBI Taxonomy" id="1798705"/>
    <lineage>
        <taxon>Bacteria</taxon>
        <taxon>Candidatus Magasanikiibacteriota</taxon>
    </lineage>
</organism>
<evidence type="ECO:0000256" key="3">
    <source>
        <dbReference type="ARBA" id="ARBA00022884"/>
    </source>
</evidence>
<dbReference type="NCBIfam" id="NF004123">
    <property type="entry name" value="PRK05610.1"/>
    <property type="match status" value="1"/>
</dbReference>
<evidence type="ECO:0000256" key="5">
    <source>
        <dbReference type="ARBA" id="ARBA00023274"/>
    </source>
</evidence>
<sequence length="94" mass="10640">MSTENTQSTHNRNFEGTVVSAAMNKTVVVRVDAMAMHAKYNKSYKVSNKYHVHDEKSEAKVGDKVKFVECRPLSKTKKWRLVEVLGVKSKKAKA</sequence>
<dbReference type="GO" id="GO:0006412">
    <property type="term" value="P:translation"/>
    <property type="evidence" value="ECO:0007669"/>
    <property type="project" value="UniProtKB-UniRule"/>
</dbReference>
<dbReference type="GO" id="GO:0022627">
    <property type="term" value="C:cytosolic small ribosomal subunit"/>
    <property type="evidence" value="ECO:0007669"/>
    <property type="project" value="UniProtKB-UniRule"/>
</dbReference>
<comment type="function">
    <text evidence="6">One of the primary rRNA binding proteins, it binds specifically to the 5'-end of 16S ribosomal RNA.</text>
</comment>
<dbReference type="InterPro" id="IPR012340">
    <property type="entry name" value="NA-bd_OB-fold"/>
</dbReference>
<dbReference type="GO" id="GO:0019843">
    <property type="term" value="F:rRNA binding"/>
    <property type="evidence" value="ECO:0007669"/>
    <property type="project" value="UniProtKB-UniRule"/>
</dbReference>
<dbReference type="HAMAP" id="MF_01345_B">
    <property type="entry name" value="Ribosomal_uS17_B"/>
    <property type="match status" value="1"/>
</dbReference>
<dbReference type="PANTHER" id="PTHR10744">
    <property type="entry name" value="40S RIBOSOMAL PROTEIN S11 FAMILY MEMBER"/>
    <property type="match status" value="1"/>
</dbReference>
<dbReference type="InterPro" id="IPR000266">
    <property type="entry name" value="Ribosomal_uS17"/>
</dbReference>
<comment type="similarity">
    <text evidence="1 6">Belongs to the universal ribosomal protein uS17 family.</text>
</comment>
<name>A0A1F6P944_9BACT</name>
<keyword evidence="3 6" id="KW-0694">RNA-binding</keyword>
<dbReference type="EMBL" id="MFRA01000005">
    <property type="protein sequence ID" value="OGH92701.1"/>
    <property type="molecule type" value="Genomic_DNA"/>
</dbReference>
<evidence type="ECO:0000313" key="7">
    <source>
        <dbReference type="EMBL" id="OGH92701.1"/>
    </source>
</evidence>
<dbReference type="Pfam" id="PF00366">
    <property type="entry name" value="Ribosomal_S17"/>
    <property type="match status" value="1"/>
</dbReference>
<evidence type="ECO:0000256" key="1">
    <source>
        <dbReference type="ARBA" id="ARBA00010254"/>
    </source>
</evidence>
<evidence type="ECO:0000256" key="2">
    <source>
        <dbReference type="ARBA" id="ARBA00022730"/>
    </source>
</evidence>
<dbReference type="Proteomes" id="UP000176634">
    <property type="component" value="Unassembled WGS sequence"/>
</dbReference>
<evidence type="ECO:0000313" key="8">
    <source>
        <dbReference type="Proteomes" id="UP000176634"/>
    </source>
</evidence>
<dbReference type="AlphaFoldDB" id="A0A1F6P944"/>
<dbReference type="PRINTS" id="PR00973">
    <property type="entry name" value="RIBOSOMALS17"/>
</dbReference>
<proteinExistence type="inferred from homology"/>
<accession>A0A1F6P944</accession>
<dbReference type="SUPFAM" id="SSF50249">
    <property type="entry name" value="Nucleic acid-binding proteins"/>
    <property type="match status" value="1"/>
</dbReference>
<dbReference type="Gene3D" id="2.40.50.140">
    <property type="entry name" value="Nucleic acid-binding proteins"/>
    <property type="match status" value="1"/>
</dbReference>
<dbReference type="InterPro" id="IPR019984">
    <property type="entry name" value="Ribosomal_uS17_bact/chlr"/>
</dbReference>
<keyword evidence="4 6" id="KW-0689">Ribosomal protein</keyword>
<comment type="subunit">
    <text evidence="6">Part of the 30S ribosomal subunit.</text>
</comment>
<dbReference type="GO" id="GO:0003735">
    <property type="term" value="F:structural constituent of ribosome"/>
    <property type="evidence" value="ECO:0007669"/>
    <property type="project" value="UniProtKB-UniRule"/>
</dbReference>
<reference evidence="7 8" key="1">
    <citation type="journal article" date="2016" name="Nat. Commun.">
        <title>Thousands of microbial genomes shed light on interconnected biogeochemical processes in an aquifer system.</title>
        <authorList>
            <person name="Anantharaman K."/>
            <person name="Brown C.T."/>
            <person name="Hug L.A."/>
            <person name="Sharon I."/>
            <person name="Castelle C.J."/>
            <person name="Probst A.J."/>
            <person name="Thomas B.C."/>
            <person name="Singh A."/>
            <person name="Wilkins M.J."/>
            <person name="Karaoz U."/>
            <person name="Brodie E.L."/>
            <person name="Williams K.H."/>
            <person name="Hubbard S.S."/>
            <person name="Banfield J.F."/>
        </authorList>
    </citation>
    <scope>NUCLEOTIDE SEQUENCE [LARGE SCALE GENOMIC DNA]</scope>
</reference>
<dbReference type="CDD" id="cd00364">
    <property type="entry name" value="Ribosomal_uS17"/>
    <property type="match status" value="1"/>
</dbReference>
<keyword evidence="5 6" id="KW-0687">Ribonucleoprotein</keyword>
<dbReference type="PANTHER" id="PTHR10744:SF1">
    <property type="entry name" value="SMALL RIBOSOMAL SUBUNIT PROTEIN US17M"/>
    <property type="match status" value="1"/>
</dbReference>
<evidence type="ECO:0000256" key="4">
    <source>
        <dbReference type="ARBA" id="ARBA00022980"/>
    </source>
</evidence>
<evidence type="ECO:0000256" key="6">
    <source>
        <dbReference type="HAMAP-Rule" id="MF_01345"/>
    </source>
</evidence>